<dbReference type="Gene3D" id="3.30.70.560">
    <property type="entry name" value="7,8-Dihydro-6-hydroxymethylpterin-pyrophosphokinase HPPK"/>
    <property type="match status" value="1"/>
</dbReference>
<accession>A0A2X4VG28</accession>
<dbReference type="UniPathway" id="UPA00077">
    <property type="reaction ID" value="UER00155"/>
</dbReference>
<evidence type="ECO:0000256" key="3">
    <source>
        <dbReference type="ARBA" id="ARBA00013253"/>
    </source>
</evidence>
<dbReference type="PANTHER" id="PTHR43071">
    <property type="entry name" value="2-AMINO-4-HYDROXY-6-HYDROXYMETHYLDIHYDROPTERIDINE PYROPHOSPHOKINASE"/>
    <property type="match status" value="1"/>
</dbReference>
<dbReference type="GO" id="GO:0016301">
    <property type="term" value="F:kinase activity"/>
    <property type="evidence" value="ECO:0007669"/>
    <property type="project" value="UniProtKB-KW"/>
</dbReference>
<dbReference type="AlphaFoldDB" id="A0A2X4VG28"/>
<evidence type="ECO:0000256" key="5">
    <source>
        <dbReference type="ARBA" id="ARBA00022741"/>
    </source>
</evidence>
<dbReference type="EC" id="2.7.6.3" evidence="3"/>
<evidence type="ECO:0000313" key="10">
    <source>
        <dbReference type="EMBL" id="SQI51156.1"/>
    </source>
</evidence>
<keyword evidence="6 10" id="KW-0418">Kinase</keyword>
<evidence type="ECO:0000256" key="2">
    <source>
        <dbReference type="ARBA" id="ARBA00005051"/>
    </source>
</evidence>
<evidence type="ECO:0000256" key="7">
    <source>
        <dbReference type="ARBA" id="ARBA00022840"/>
    </source>
</evidence>
<feature type="domain" description="7,8-dihydro-6-hydroxymethylpterin-pyrophosphokinase" evidence="9">
    <location>
        <begin position="89"/>
        <end position="100"/>
    </location>
</feature>
<evidence type="ECO:0000256" key="6">
    <source>
        <dbReference type="ARBA" id="ARBA00022777"/>
    </source>
</evidence>
<dbReference type="InterPro" id="IPR035907">
    <property type="entry name" value="Hppk_sf"/>
</dbReference>
<evidence type="ECO:0000256" key="8">
    <source>
        <dbReference type="ARBA" id="ARBA00022909"/>
    </source>
</evidence>
<comment type="pathway">
    <text evidence="2">Cofactor biosynthesis; tetrahydrofolate biosynthesis; 2-amino-4-hydroxy-6-hydroxymethyl-7,8-dihydropteridine diphosphate from 7,8-dihydroneopterin triphosphate: step 4/4.</text>
</comment>
<evidence type="ECO:0000313" key="11">
    <source>
        <dbReference type="Proteomes" id="UP000249134"/>
    </source>
</evidence>
<dbReference type="Proteomes" id="UP000249134">
    <property type="component" value="Chromosome 1"/>
</dbReference>
<sequence length="175" mass="20023">MINTAYLSLGSNMGDREKCLKLAIKDLHQHPDIQIEALSSIYETEPIGYVDQANFLNMVVKITTSLSAIELLNSCLKVEQELGRIREFRWGPRIIDLDILMYNKENIEMEALQVPHPRMVERAFVLIPLLEIDRNLELPNSFIPLTEVLDEISDKEGVRLWKQIDGEGASALFEN</sequence>
<dbReference type="InterPro" id="IPR000550">
    <property type="entry name" value="Hppk"/>
</dbReference>
<dbReference type="GO" id="GO:0046654">
    <property type="term" value="P:tetrahydrofolate biosynthetic process"/>
    <property type="evidence" value="ECO:0007669"/>
    <property type="project" value="UniProtKB-UniPathway"/>
</dbReference>
<keyword evidence="11" id="KW-1185">Reference proteome</keyword>
<organism evidence="10 11">
    <name type="scientific">Lederbergia lenta</name>
    <name type="common">Bacillus lentus</name>
    <dbReference type="NCBI Taxonomy" id="1467"/>
    <lineage>
        <taxon>Bacteria</taxon>
        <taxon>Bacillati</taxon>
        <taxon>Bacillota</taxon>
        <taxon>Bacilli</taxon>
        <taxon>Bacillales</taxon>
        <taxon>Bacillaceae</taxon>
        <taxon>Lederbergia</taxon>
    </lineage>
</organism>
<name>A0A2X4VG28_LEDLE</name>
<dbReference type="EMBL" id="LS483476">
    <property type="protein sequence ID" value="SQI51156.1"/>
    <property type="molecule type" value="Genomic_DNA"/>
</dbReference>
<dbReference type="CDD" id="cd00483">
    <property type="entry name" value="HPPK"/>
    <property type="match status" value="1"/>
</dbReference>
<gene>
    <name evidence="10" type="primary">folK</name>
    <name evidence="10" type="ORF">NCTC4824_00086</name>
</gene>
<dbReference type="PANTHER" id="PTHR43071:SF1">
    <property type="entry name" value="2-AMINO-4-HYDROXY-6-HYDROXYMETHYLDIHYDROPTERIDINE PYROPHOSPHOKINASE"/>
    <property type="match status" value="1"/>
</dbReference>
<evidence type="ECO:0000256" key="1">
    <source>
        <dbReference type="ARBA" id="ARBA00000198"/>
    </source>
</evidence>
<dbReference type="NCBIfam" id="TIGR01498">
    <property type="entry name" value="folK"/>
    <property type="match status" value="1"/>
</dbReference>
<evidence type="ECO:0000259" key="9">
    <source>
        <dbReference type="PROSITE" id="PS00794"/>
    </source>
</evidence>
<evidence type="ECO:0000256" key="4">
    <source>
        <dbReference type="ARBA" id="ARBA00022679"/>
    </source>
</evidence>
<dbReference type="GO" id="GO:0003848">
    <property type="term" value="F:2-amino-4-hydroxy-6-hydroxymethyldihydropteridine diphosphokinase activity"/>
    <property type="evidence" value="ECO:0007669"/>
    <property type="project" value="UniProtKB-EC"/>
</dbReference>
<dbReference type="GO" id="GO:0005524">
    <property type="term" value="F:ATP binding"/>
    <property type="evidence" value="ECO:0007669"/>
    <property type="project" value="UniProtKB-KW"/>
</dbReference>
<dbReference type="PROSITE" id="PS00794">
    <property type="entry name" value="HPPK"/>
    <property type="match status" value="1"/>
</dbReference>
<proteinExistence type="predicted"/>
<dbReference type="KEGG" id="blen:NCTC4824_00086"/>
<dbReference type="Pfam" id="PF01288">
    <property type="entry name" value="HPPK"/>
    <property type="match status" value="1"/>
</dbReference>
<comment type="catalytic activity">
    <reaction evidence="1">
        <text>6-hydroxymethyl-7,8-dihydropterin + ATP = (7,8-dihydropterin-6-yl)methyl diphosphate + AMP + H(+)</text>
        <dbReference type="Rhea" id="RHEA:11412"/>
        <dbReference type="ChEBI" id="CHEBI:15378"/>
        <dbReference type="ChEBI" id="CHEBI:30616"/>
        <dbReference type="ChEBI" id="CHEBI:44841"/>
        <dbReference type="ChEBI" id="CHEBI:72950"/>
        <dbReference type="ChEBI" id="CHEBI:456215"/>
        <dbReference type="EC" id="2.7.6.3"/>
    </reaction>
</comment>
<keyword evidence="5" id="KW-0547">Nucleotide-binding</keyword>
<reference evidence="10 11" key="1">
    <citation type="submission" date="2018-06" db="EMBL/GenBank/DDBJ databases">
        <authorList>
            <consortium name="Pathogen Informatics"/>
            <person name="Doyle S."/>
        </authorList>
    </citation>
    <scope>NUCLEOTIDE SEQUENCE [LARGE SCALE GENOMIC DNA]</scope>
    <source>
        <strain evidence="10 11">NCTC4824</strain>
    </source>
</reference>
<keyword evidence="4 10" id="KW-0808">Transferase</keyword>
<dbReference type="GO" id="GO:0046656">
    <property type="term" value="P:folic acid biosynthetic process"/>
    <property type="evidence" value="ECO:0007669"/>
    <property type="project" value="UniProtKB-KW"/>
</dbReference>
<keyword evidence="8" id="KW-0289">Folate biosynthesis</keyword>
<dbReference type="STRING" id="1348624.GCA_001591545_03899"/>
<keyword evidence="7" id="KW-0067">ATP-binding</keyword>
<protein>
    <recommendedName>
        <fullName evidence="3">2-amino-4-hydroxy-6-hydroxymethyldihydropteridine diphosphokinase</fullName>
        <ecNumber evidence="3">2.7.6.3</ecNumber>
    </recommendedName>
</protein>
<dbReference type="SUPFAM" id="SSF55083">
    <property type="entry name" value="6-hydroxymethyl-7,8-dihydropterin pyrophosphokinase, HPPK"/>
    <property type="match status" value="1"/>
</dbReference>
<dbReference type="RefSeq" id="WP_066146262.1">
    <property type="nucleotide sequence ID" value="NZ_CBCSGM010000010.1"/>
</dbReference>